<dbReference type="RefSeq" id="WP_075727993.1">
    <property type="nucleotide sequence ID" value="NZ_CP009245.1"/>
</dbReference>
<proteinExistence type="predicted"/>
<dbReference type="SUPFAM" id="SSF53756">
    <property type="entry name" value="UDP-Glycosyltransferase/glycogen phosphorylase"/>
    <property type="match status" value="1"/>
</dbReference>
<accession>A0A1L7CII2</accession>
<protein>
    <recommendedName>
        <fullName evidence="2">Glycosyl transferase family 1 domain-containing protein</fullName>
    </recommendedName>
</protein>
<dbReference type="EMBL" id="CP009245">
    <property type="protein sequence ID" value="APT85664.1"/>
    <property type="molecule type" value="Genomic_DNA"/>
</dbReference>
<dbReference type="Pfam" id="PF00534">
    <property type="entry name" value="Glycos_transf_1"/>
    <property type="match status" value="1"/>
</dbReference>
<dbReference type="InterPro" id="IPR001296">
    <property type="entry name" value="Glyco_trans_1"/>
</dbReference>
<dbReference type="OrthoDB" id="6286688at2"/>
<dbReference type="AlphaFoldDB" id="A0A1L7CII2"/>
<keyword evidence="4" id="KW-1185">Reference proteome</keyword>
<dbReference type="PANTHER" id="PTHR12526:SF630">
    <property type="entry name" value="GLYCOSYLTRANSFERASE"/>
    <property type="match status" value="1"/>
</dbReference>
<name>A0A1L7CII2_9CORY</name>
<evidence type="ECO:0000313" key="4">
    <source>
        <dbReference type="Proteomes" id="UP000185478"/>
    </source>
</evidence>
<evidence type="ECO:0000256" key="1">
    <source>
        <dbReference type="ARBA" id="ARBA00022679"/>
    </source>
</evidence>
<dbReference type="KEGG" id="caqu:CAQU_12150"/>
<organism evidence="3 4">
    <name type="scientific">Corynebacterium aquilae DSM 44791</name>
    <dbReference type="NCBI Taxonomy" id="1431546"/>
    <lineage>
        <taxon>Bacteria</taxon>
        <taxon>Bacillati</taxon>
        <taxon>Actinomycetota</taxon>
        <taxon>Actinomycetes</taxon>
        <taxon>Mycobacteriales</taxon>
        <taxon>Corynebacteriaceae</taxon>
        <taxon>Corynebacterium</taxon>
    </lineage>
</organism>
<dbReference type="CDD" id="cd03801">
    <property type="entry name" value="GT4_PimA-like"/>
    <property type="match status" value="1"/>
</dbReference>
<gene>
    <name evidence="3" type="ORF">CAQU_12150</name>
</gene>
<evidence type="ECO:0000259" key="2">
    <source>
        <dbReference type="Pfam" id="PF00534"/>
    </source>
</evidence>
<keyword evidence="1" id="KW-0808">Transferase</keyword>
<dbReference type="PANTHER" id="PTHR12526">
    <property type="entry name" value="GLYCOSYLTRANSFERASE"/>
    <property type="match status" value="1"/>
</dbReference>
<reference evidence="3 4" key="1">
    <citation type="submission" date="2014-08" db="EMBL/GenBank/DDBJ databases">
        <title>Complete genome sequence of Corynebacterium aquilae S-613T(T) (=DSM 44791(T)), isolated from the choana of a healthy golden eagle.</title>
        <authorList>
            <person name="Ruckert C."/>
            <person name="Albersmeier A."/>
            <person name="Winkler A."/>
            <person name="Kalinowski J."/>
        </authorList>
    </citation>
    <scope>NUCLEOTIDE SEQUENCE [LARGE SCALE GENOMIC DNA]</scope>
    <source>
        <strain evidence="3 4">S-613</strain>
    </source>
</reference>
<sequence>MKYRPHMVMAVGNHVVGDSRVEKAAMTARDLGYRVTVVGVSHRTVFPVSFIDGNIPVVRIALGSANHSKIAETVKAEIAELRENDTKLSELKSDVAEYEGIVERAGNGVSSKPLPQDRFGAVLLKGRKLKYTAFEKKSAVLTEVEKRRHNFTAMLPEGWRKLWPQIEDYEKLFFDAFTLLQPDLIHVHDRHPMAGAQKYVTQHNALNPNKPPVKWVYDAHEWLPGQVFSPPSRHTAGWVNSERDLLRGADSIITVSPELADNFQKTHNLKTLPGVVVNAPRKGAWGTRDAGRLDIRTDCGIENGEPLAVYVGAIAERRGVLTMVEALEYLPKMHVAYLAAKDPRSREMIRNKALELGVSDRVHILDYVSAEAVSTYISTADIGVSPLLPTPAHHQAAPTKVREYVHAKLPCVVSDMRVQSQFVRDLGIGQVYKAGDAEALADAFQYCLDNHDEIVARYTDQVIYENSWEFFENVMKEHWEALLPEGMEPPEPQKIPMSDRIIFVADHSRDTPERPGMFADPGELVAIEEELARRGWKVSNELPQMPKMAGSLGNGRFIETPDGRAFQGFFEANYADVAGVVYTGELQIVERWPNIHSSGLLTGAGIQTQRIFRDRNLRDVDALAARYPDHWVNSLGKEAYDRFNRQCRRSRNLITKGHQSLLTRDPITAISFGENTAYLPYLVQDFVDSVPNHDGDITIGLIGDVRRGAPEQSVVEELAIDSLQGNFNAVELNKDSTLEDLAACDVVVDALSEDFPTETGLRAMAAGAVVIVGSAGNDMTGKAEPLASMDDIHGPWVNSSVSRLREDLESLQSDSQMLSSGRQASLDYARQNHSVEKVTDLLVSALKLDLR</sequence>
<dbReference type="GO" id="GO:0016757">
    <property type="term" value="F:glycosyltransferase activity"/>
    <property type="evidence" value="ECO:0007669"/>
    <property type="project" value="InterPro"/>
</dbReference>
<dbReference type="Proteomes" id="UP000185478">
    <property type="component" value="Chromosome"/>
</dbReference>
<dbReference type="STRING" id="1431546.CAQU_12150"/>
<evidence type="ECO:0000313" key="3">
    <source>
        <dbReference type="EMBL" id="APT85664.1"/>
    </source>
</evidence>
<dbReference type="Gene3D" id="3.40.50.2000">
    <property type="entry name" value="Glycogen Phosphorylase B"/>
    <property type="match status" value="2"/>
</dbReference>
<feature type="domain" description="Glycosyl transferase family 1" evidence="2">
    <location>
        <begin position="296"/>
        <end position="451"/>
    </location>
</feature>